<sequence>MTAETLTELFDDTVARYPERVAVRDEKTALTYRELASRSTELARRIRGLGVGRGDLVGVHLQRSADVFVVLLAVLRAGAAYVAIDSRYPDARRDLMLRLSGVEVVITEPAWAGRLDGAAVRVLPAPLSDVPPAADPLPSPRPDDAASVLFTSGSTGTPKGIVLEHRNVVAFARNPALPRLTEQDRIGQVSSLSFDLFHWEMWNSFAAGAEVTVLPLVPDLLAAGFDTEVRRLGITAMLVPTMVAGHVTDEQPDAFAALRLLHVAGDVIAPAVCRVILDAGFDGGLYNLYGPAECTTACVAHRITPEDTRRQAVPIGRPLDRVVVEVRDPEGAPVPPGSPGELFVGGPQVARGYLGRPDLTAERFSEPGGPDGATRFYRTGDLVRVGDDGVIDFLGRADRQVKIRGYRVEPGEIERFFLGLPGVQDVVVTPVGEGVDRRLVAFVVEGSGATRQELRAAAERNLPHFLVPGDLHLVDRIPADQHGKRNVSELLEGLAARSVEAPADAMPGGVEEEFVITLWEELLGVSGISGSDNFFALGGNSLLAFRMQLKIERRFGVKIANAEIMKNSRAVELAATIRAAGSSGAE</sequence>
<dbReference type="PROSITE" id="PS50075">
    <property type="entry name" value="CARRIER"/>
    <property type="match status" value="1"/>
</dbReference>
<dbReference type="InterPro" id="IPR036736">
    <property type="entry name" value="ACP-like_sf"/>
</dbReference>
<evidence type="ECO:0000313" key="2">
    <source>
        <dbReference type="EMBL" id="GGN01366.1"/>
    </source>
</evidence>
<dbReference type="GO" id="GO:0031177">
    <property type="term" value="F:phosphopantetheine binding"/>
    <property type="evidence" value="ECO:0007669"/>
    <property type="project" value="TreeGrafter"/>
</dbReference>
<dbReference type="PANTHER" id="PTHR45527:SF1">
    <property type="entry name" value="FATTY ACID SYNTHASE"/>
    <property type="match status" value="1"/>
</dbReference>
<comment type="caution">
    <text evidence="2">The sequence shown here is derived from an EMBL/GenBank/DDBJ whole genome shotgun (WGS) entry which is preliminary data.</text>
</comment>
<dbReference type="Pfam" id="PF13193">
    <property type="entry name" value="AMP-binding_C"/>
    <property type="match status" value="1"/>
</dbReference>
<dbReference type="PROSITE" id="PS00455">
    <property type="entry name" value="AMP_BINDING"/>
    <property type="match status" value="1"/>
</dbReference>
<evidence type="ECO:0000259" key="1">
    <source>
        <dbReference type="PROSITE" id="PS50075"/>
    </source>
</evidence>
<proteinExistence type="predicted"/>
<protein>
    <recommendedName>
        <fullName evidence="1">Carrier domain-containing protein</fullName>
    </recommendedName>
</protein>
<dbReference type="CDD" id="cd05930">
    <property type="entry name" value="A_NRPS"/>
    <property type="match status" value="1"/>
</dbReference>
<dbReference type="InterPro" id="IPR010071">
    <property type="entry name" value="AA_adenyl_dom"/>
</dbReference>
<dbReference type="GO" id="GO:0044550">
    <property type="term" value="P:secondary metabolite biosynthetic process"/>
    <property type="evidence" value="ECO:0007669"/>
    <property type="project" value="TreeGrafter"/>
</dbReference>
<dbReference type="Gene3D" id="3.30.300.30">
    <property type="match status" value="1"/>
</dbReference>
<name>A0A917XAI7_9ACTN</name>
<reference evidence="2" key="1">
    <citation type="journal article" date="2014" name="Int. J. Syst. Evol. Microbiol.">
        <title>Complete genome sequence of Corynebacterium casei LMG S-19264T (=DSM 44701T), isolated from a smear-ripened cheese.</title>
        <authorList>
            <consortium name="US DOE Joint Genome Institute (JGI-PGF)"/>
            <person name="Walter F."/>
            <person name="Albersmeier A."/>
            <person name="Kalinowski J."/>
            <person name="Ruckert C."/>
        </authorList>
    </citation>
    <scope>NUCLEOTIDE SEQUENCE</scope>
    <source>
        <strain evidence="2">CGMCC 4.7110</strain>
    </source>
</reference>
<evidence type="ECO:0000313" key="3">
    <source>
        <dbReference type="Proteomes" id="UP000653411"/>
    </source>
</evidence>
<reference evidence="2" key="2">
    <citation type="submission" date="2020-09" db="EMBL/GenBank/DDBJ databases">
        <authorList>
            <person name="Sun Q."/>
            <person name="Zhou Y."/>
        </authorList>
    </citation>
    <scope>NUCLEOTIDE SEQUENCE</scope>
    <source>
        <strain evidence="2">CGMCC 4.7110</strain>
    </source>
</reference>
<dbReference type="Pfam" id="PF00550">
    <property type="entry name" value="PP-binding"/>
    <property type="match status" value="1"/>
</dbReference>
<accession>A0A917XAI7</accession>
<dbReference type="InterPro" id="IPR009081">
    <property type="entry name" value="PP-bd_ACP"/>
</dbReference>
<dbReference type="AlphaFoldDB" id="A0A917XAI7"/>
<dbReference type="Proteomes" id="UP000653411">
    <property type="component" value="Unassembled WGS sequence"/>
</dbReference>
<dbReference type="Gene3D" id="1.10.1200.10">
    <property type="entry name" value="ACP-like"/>
    <property type="match status" value="1"/>
</dbReference>
<dbReference type="GO" id="GO:0043041">
    <property type="term" value="P:amino acid activation for nonribosomal peptide biosynthetic process"/>
    <property type="evidence" value="ECO:0007669"/>
    <property type="project" value="TreeGrafter"/>
</dbReference>
<dbReference type="RefSeq" id="WP_189262564.1">
    <property type="nucleotide sequence ID" value="NZ_BMML01000004.1"/>
</dbReference>
<dbReference type="GO" id="GO:0005737">
    <property type="term" value="C:cytoplasm"/>
    <property type="evidence" value="ECO:0007669"/>
    <property type="project" value="TreeGrafter"/>
</dbReference>
<dbReference type="InterPro" id="IPR042099">
    <property type="entry name" value="ANL_N_sf"/>
</dbReference>
<dbReference type="Pfam" id="PF00501">
    <property type="entry name" value="AMP-binding"/>
    <property type="match status" value="1"/>
</dbReference>
<dbReference type="InterPro" id="IPR045851">
    <property type="entry name" value="AMP-bd_C_sf"/>
</dbReference>
<dbReference type="InterPro" id="IPR000873">
    <property type="entry name" value="AMP-dep_synth/lig_dom"/>
</dbReference>
<gene>
    <name evidence="2" type="ORF">GCM10011578_023410</name>
</gene>
<organism evidence="2 3">
    <name type="scientific">Streptomyces fuscichromogenes</name>
    <dbReference type="NCBI Taxonomy" id="1324013"/>
    <lineage>
        <taxon>Bacteria</taxon>
        <taxon>Bacillati</taxon>
        <taxon>Actinomycetota</taxon>
        <taxon>Actinomycetes</taxon>
        <taxon>Kitasatosporales</taxon>
        <taxon>Streptomycetaceae</taxon>
        <taxon>Streptomyces</taxon>
    </lineage>
</organism>
<dbReference type="InterPro" id="IPR020845">
    <property type="entry name" value="AMP-binding_CS"/>
</dbReference>
<feature type="domain" description="Carrier" evidence="1">
    <location>
        <begin position="506"/>
        <end position="581"/>
    </location>
</feature>
<keyword evidence="3" id="KW-1185">Reference proteome</keyword>
<dbReference type="SUPFAM" id="SSF47336">
    <property type="entry name" value="ACP-like"/>
    <property type="match status" value="1"/>
</dbReference>
<dbReference type="EMBL" id="BMML01000004">
    <property type="protein sequence ID" value="GGN01366.1"/>
    <property type="molecule type" value="Genomic_DNA"/>
</dbReference>
<dbReference type="SUPFAM" id="SSF56801">
    <property type="entry name" value="Acetyl-CoA synthetase-like"/>
    <property type="match status" value="1"/>
</dbReference>
<dbReference type="Gene3D" id="3.40.50.12780">
    <property type="entry name" value="N-terminal domain of ligase-like"/>
    <property type="match status" value="1"/>
</dbReference>
<dbReference type="NCBIfam" id="TIGR01733">
    <property type="entry name" value="AA-adenyl-dom"/>
    <property type="match status" value="1"/>
</dbReference>
<dbReference type="InterPro" id="IPR025110">
    <property type="entry name" value="AMP-bd_C"/>
</dbReference>
<dbReference type="PANTHER" id="PTHR45527">
    <property type="entry name" value="NONRIBOSOMAL PEPTIDE SYNTHETASE"/>
    <property type="match status" value="1"/>
</dbReference>